<dbReference type="Pfam" id="PF07727">
    <property type="entry name" value="RVT_2"/>
    <property type="match status" value="1"/>
</dbReference>
<accession>A0AA88WGB9</accession>
<evidence type="ECO:0000259" key="4">
    <source>
        <dbReference type="Pfam" id="PF07727"/>
    </source>
</evidence>
<sequence>MEDDMFKKQGRNISCAGITLVLLYVDDMIITDSDLDDISILKQDLNHYFEMKDLGTLSYFLELEVSTVSDGNYLSQAKYASDLLSRAGLTDSKTASTPLESNVRFTPRDGAPLRDPTLYSTLVGSLVYLTVTRPDIAYVVHLIPHLGPAEYERSRLPRNRRTVNRAYGMIIGAFLVAEQKIVKKLLDYLSDLGNYLVVRRKRLFDQMAVLQSMHPCEICRVLFLVKSGTNGFAKGSVVARIRGYHDIDKT</sequence>
<organism evidence="5 6">
    <name type="scientific">Escallonia herrerae</name>
    <dbReference type="NCBI Taxonomy" id="1293975"/>
    <lineage>
        <taxon>Eukaryota</taxon>
        <taxon>Viridiplantae</taxon>
        <taxon>Streptophyta</taxon>
        <taxon>Embryophyta</taxon>
        <taxon>Tracheophyta</taxon>
        <taxon>Spermatophyta</taxon>
        <taxon>Magnoliopsida</taxon>
        <taxon>eudicotyledons</taxon>
        <taxon>Gunneridae</taxon>
        <taxon>Pentapetalae</taxon>
        <taxon>asterids</taxon>
        <taxon>campanulids</taxon>
        <taxon>Escalloniales</taxon>
        <taxon>Escalloniaceae</taxon>
        <taxon>Escallonia</taxon>
    </lineage>
</organism>
<evidence type="ECO:0000256" key="3">
    <source>
        <dbReference type="ARBA" id="ARBA00023274"/>
    </source>
</evidence>
<dbReference type="InterPro" id="IPR008195">
    <property type="entry name" value="Ribosomal_eL34"/>
</dbReference>
<dbReference type="InterPro" id="IPR013103">
    <property type="entry name" value="RVT_2"/>
</dbReference>
<reference evidence="5" key="1">
    <citation type="submission" date="2022-12" db="EMBL/GenBank/DDBJ databases">
        <title>Draft genome assemblies for two species of Escallonia (Escalloniales).</title>
        <authorList>
            <person name="Chanderbali A."/>
            <person name="Dervinis C."/>
            <person name="Anghel I."/>
            <person name="Soltis D."/>
            <person name="Soltis P."/>
            <person name="Zapata F."/>
        </authorList>
    </citation>
    <scope>NUCLEOTIDE SEQUENCE</scope>
    <source>
        <strain evidence="5">UCBG64.0493</strain>
        <tissue evidence="5">Leaf</tissue>
    </source>
</reference>
<evidence type="ECO:0000313" key="6">
    <source>
        <dbReference type="Proteomes" id="UP001188597"/>
    </source>
</evidence>
<dbReference type="InterPro" id="IPR038562">
    <property type="entry name" value="Ribosomal_eL34_C_sf"/>
</dbReference>
<keyword evidence="3" id="KW-0687">Ribonucleoprotein</keyword>
<feature type="domain" description="Reverse transcriptase Ty1/copia-type" evidence="4">
    <location>
        <begin position="19"/>
        <end position="100"/>
    </location>
</feature>
<evidence type="ECO:0000256" key="1">
    <source>
        <dbReference type="ARBA" id="ARBA00009875"/>
    </source>
</evidence>
<evidence type="ECO:0000256" key="2">
    <source>
        <dbReference type="ARBA" id="ARBA00022980"/>
    </source>
</evidence>
<evidence type="ECO:0000313" key="5">
    <source>
        <dbReference type="EMBL" id="KAK3027311.1"/>
    </source>
</evidence>
<protein>
    <recommendedName>
        <fullName evidence="4">Reverse transcriptase Ty1/copia-type domain-containing protein</fullName>
    </recommendedName>
</protein>
<dbReference type="Proteomes" id="UP001188597">
    <property type="component" value="Unassembled WGS sequence"/>
</dbReference>
<keyword evidence="2" id="KW-0689">Ribosomal protein</keyword>
<dbReference type="GO" id="GO:1990904">
    <property type="term" value="C:ribonucleoprotein complex"/>
    <property type="evidence" value="ECO:0007669"/>
    <property type="project" value="UniProtKB-KW"/>
</dbReference>
<dbReference type="Gene3D" id="6.20.340.10">
    <property type="match status" value="1"/>
</dbReference>
<dbReference type="AlphaFoldDB" id="A0AA88WGB9"/>
<name>A0AA88WGB9_9ASTE</name>
<comment type="similarity">
    <text evidence="1">Belongs to the eukaryotic ribosomal protein eL34 family.</text>
</comment>
<proteinExistence type="inferred from homology"/>
<dbReference type="GO" id="GO:0006412">
    <property type="term" value="P:translation"/>
    <property type="evidence" value="ECO:0007669"/>
    <property type="project" value="InterPro"/>
</dbReference>
<keyword evidence="6" id="KW-1185">Reference proteome</keyword>
<dbReference type="EMBL" id="JAVXUP010000466">
    <property type="protein sequence ID" value="KAK3027311.1"/>
    <property type="molecule type" value="Genomic_DNA"/>
</dbReference>
<gene>
    <name evidence="5" type="ORF">RJ639_040403</name>
</gene>
<dbReference type="GO" id="GO:0005840">
    <property type="term" value="C:ribosome"/>
    <property type="evidence" value="ECO:0007669"/>
    <property type="project" value="UniProtKB-KW"/>
</dbReference>
<comment type="caution">
    <text evidence="5">The sequence shown here is derived from an EMBL/GenBank/DDBJ whole genome shotgun (WGS) entry which is preliminary data.</text>
</comment>
<dbReference type="GO" id="GO:0003735">
    <property type="term" value="F:structural constituent of ribosome"/>
    <property type="evidence" value="ECO:0007669"/>
    <property type="project" value="InterPro"/>
</dbReference>
<dbReference type="PANTHER" id="PTHR10759">
    <property type="entry name" value="60S RIBOSOMAL PROTEIN L34"/>
    <property type="match status" value="1"/>
</dbReference>